<accession>A0A9Q0F1X5</accession>
<protein>
    <submittedName>
        <fullName evidence="1">Uncharacterized protein</fullName>
    </submittedName>
</protein>
<keyword evidence="2" id="KW-1185">Reference proteome</keyword>
<dbReference type="PANTHER" id="PTHR31901">
    <property type="entry name" value="GH3 DOMAIN-CONTAINING PROTEIN"/>
    <property type="match status" value="1"/>
</dbReference>
<feature type="non-terminal residue" evidence="1">
    <location>
        <position position="205"/>
    </location>
</feature>
<dbReference type="OrthoDB" id="10004661at2759"/>
<dbReference type="InterPro" id="IPR004993">
    <property type="entry name" value="GH3"/>
</dbReference>
<dbReference type="GO" id="GO:0016881">
    <property type="term" value="F:acid-amino acid ligase activity"/>
    <property type="evidence" value="ECO:0007669"/>
    <property type="project" value="TreeGrafter"/>
</dbReference>
<reference evidence="1" key="1">
    <citation type="submission" date="2022-02" db="EMBL/GenBank/DDBJ databases">
        <authorList>
            <person name="Henning P.M."/>
            <person name="McCubbin A.G."/>
            <person name="Shore J.S."/>
        </authorList>
    </citation>
    <scope>NUCLEOTIDE SEQUENCE</scope>
    <source>
        <strain evidence="1">F60SS</strain>
        <tissue evidence="1">Leaves</tissue>
    </source>
</reference>
<organism evidence="1 2">
    <name type="scientific">Turnera subulata</name>
    <dbReference type="NCBI Taxonomy" id="218843"/>
    <lineage>
        <taxon>Eukaryota</taxon>
        <taxon>Viridiplantae</taxon>
        <taxon>Streptophyta</taxon>
        <taxon>Embryophyta</taxon>
        <taxon>Tracheophyta</taxon>
        <taxon>Spermatophyta</taxon>
        <taxon>Magnoliopsida</taxon>
        <taxon>eudicotyledons</taxon>
        <taxon>Gunneridae</taxon>
        <taxon>Pentapetalae</taxon>
        <taxon>rosids</taxon>
        <taxon>fabids</taxon>
        <taxon>Malpighiales</taxon>
        <taxon>Passifloraceae</taxon>
        <taxon>Turnera</taxon>
    </lineage>
</organism>
<comment type="caution">
    <text evidence="1">The sequence shown here is derived from an EMBL/GenBank/DDBJ whole genome shotgun (WGS) entry which is preliminary data.</text>
</comment>
<name>A0A9Q0F1X5_9ROSI</name>
<evidence type="ECO:0000313" key="1">
    <source>
        <dbReference type="EMBL" id="KAJ4822699.1"/>
    </source>
</evidence>
<dbReference type="EMBL" id="JAKUCV010007603">
    <property type="protein sequence ID" value="KAJ4822699.1"/>
    <property type="molecule type" value="Genomic_DNA"/>
</dbReference>
<sequence length="205" mass="23093">RAPGSPRAHRLYITRENTSRLAHMIHTTFTRAPMKPSFAQISSRACRPKCSVTSRRGNMVLRVGTQELASDIELGSLNKQITEHSIKKCMSDILKESKSELAEFIRSECSKENWDRIIARIWPNTKYLDVIVTGAMAQYIPTLDDYSGGLPLACTMLNLNPVCKPSEVSYTIRPNMAYFEFLPHEPAGISDLDLHRKLVDLVGVE</sequence>
<dbReference type="Proteomes" id="UP001141552">
    <property type="component" value="Unassembled WGS sequence"/>
</dbReference>
<dbReference type="AlphaFoldDB" id="A0A9Q0F1X5"/>
<reference evidence="1" key="2">
    <citation type="journal article" date="2023" name="Plants (Basel)">
        <title>Annotation of the Turnera subulata (Passifloraceae) Draft Genome Reveals the S-Locus Evolved after the Divergence of Turneroideae from Passifloroideae in a Stepwise Manner.</title>
        <authorList>
            <person name="Henning P.M."/>
            <person name="Roalson E.H."/>
            <person name="Mir W."/>
            <person name="McCubbin A.G."/>
            <person name="Shore J.S."/>
        </authorList>
    </citation>
    <scope>NUCLEOTIDE SEQUENCE</scope>
    <source>
        <strain evidence="1">F60SS</strain>
    </source>
</reference>
<evidence type="ECO:0000313" key="2">
    <source>
        <dbReference type="Proteomes" id="UP001141552"/>
    </source>
</evidence>
<dbReference type="PANTHER" id="PTHR31901:SF96">
    <property type="entry name" value="INDOLE-3-ACETIC ACID-AMIDO SYNTHETASE GH3.1-RELATED"/>
    <property type="match status" value="1"/>
</dbReference>
<feature type="non-terminal residue" evidence="1">
    <location>
        <position position="1"/>
    </location>
</feature>
<gene>
    <name evidence="1" type="ORF">Tsubulata_039018</name>
</gene>
<dbReference type="GO" id="GO:0005737">
    <property type="term" value="C:cytoplasm"/>
    <property type="evidence" value="ECO:0007669"/>
    <property type="project" value="TreeGrafter"/>
</dbReference>
<dbReference type="Pfam" id="PF03321">
    <property type="entry name" value="GH3"/>
    <property type="match status" value="1"/>
</dbReference>
<proteinExistence type="predicted"/>